<evidence type="ECO:0000256" key="1">
    <source>
        <dbReference type="ARBA" id="ARBA00004141"/>
    </source>
</evidence>
<keyword evidence="3 6" id="KW-0812">Transmembrane</keyword>
<sequence length="358" mass="36832">MQHETQSPDSGASTLERGAGRFAGRVVIVLALVGVAYLLVTMASFLLMVVAAVVLAVVFDTLATAIGKHTPLGRGLALTLSALILLGVFVGALFLFGAQLAGEFDAIRAALPKAVDRLQQLLGELGIGPAVQQTIAQAKKGSSDLLGNAGGYVMTMGTGLTNLVLIIAGALFIAGSPQLYRRGLLLLVPEKAEAVAEAALDDAWMGLTGWMRGQVISSILVAILTWGGLALLGIPSAAGLGLIAGLLDVIPLIGPVIAGTPAVLLALTVSPMTALWTAGLYLVVQQLQGNLLQPMIQKQAVNIPPAILLFAVVAAGTLFGMLGVLLAAPLTICLYVLVQRIYVKTLLGKPIEIGNGED</sequence>
<gene>
    <name evidence="7" type="ORF">I5E68_17685</name>
</gene>
<feature type="transmembrane region" description="Helical" evidence="6">
    <location>
        <begin position="152"/>
        <end position="174"/>
    </location>
</feature>
<dbReference type="Proteomes" id="UP000617634">
    <property type="component" value="Unassembled WGS sequence"/>
</dbReference>
<comment type="similarity">
    <text evidence="2">Belongs to the autoinducer-2 exporter (AI-2E) (TC 2.A.86) family.</text>
</comment>
<evidence type="ECO:0000256" key="6">
    <source>
        <dbReference type="SAM" id="Phobius"/>
    </source>
</evidence>
<evidence type="ECO:0000256" key="3">
    <source>
        <dbReference type="ARBA" id="ARBA00022692"/>
    </source>
</evidence>
<feature type="transmembrane region" description="Helical" evidence="6">
    <location>
        <begin position="45"/>
        <end position="63"/>
    </location>
</feature>
<feature type="transmembrane region" description="Helical" evidence="6">
    <location>
        <begin position="263"/>
        <end position="284"/>
    </location>
</feature>
<evidence type="ECO:0000256" key="4">
    <source>
        <dbReference type="ARBA" id="ARBA00022989"/>
    </source>
</evidence>
<comment type="caution">
    <text evidence="7">The sequence shown here is derived from an EMBL/GenBank/DDBJ whole genome shotgun (WGS) entry which is preliminary data.</text>
</comment>
<evidence type="ECO:0000313" key="8">
    <source>
        <dbReference type="Proteomes" id="UP000617634"/>
    </source>
</evidence>
<evidence type="ECO:0000313" key="7">
    <source>
        <dbReference type="EMBL" id="MBH0114783.1"/>
    </source>
</evidence>
<dbReference type="RefSeq" id="WP_197166615.1">
    <property type="nucleotide sequence ID" value="NZ_JADZGI010000004.1"/>
</dbReference>
<dbReference type="GO" id="GO:0055085">
    <property type="term" value="P:transmembrane transport"/>
    <property type="evidence" value="ECO:0007669"/>
    <property type="project" value="TreeGrafter"/>
</dbReference>
<keyword evidence="4 6" id="KW-1133">Transmembrane helix</keyword>
<evidence type="ECO:0000256" key="5">
    <source>
        <dbReference type="ARBA" id="ARBA00023136"/>
    </source>
</evidence>
<evidence type="ECO:0000256" key="2">
    <source>
        <dbReference type="ARBA" id="ARBA00009773"/>
    </source>
</evidence>
<name>A0A931HG44_9SPHN</name>
<reference evidence="7" key="1">
    <citation type="submission" date="2020-11" db="EMBL/GenBank/DDBJ databases">
        <title>Novosphingobium aureum sp. nov., a marine bacterium isolated from sediment of a salt flat.</title>
        <authorList>
            <person name="Yoo Y."/>
            <person name="Kim J.-J."/>
        </authorList>
    </citation>
    <scope>NUCLEOTIDE SEQUENCE</scope>
    <source>
        <strain evidence="7">YJ-S2-02</strain>
    </source>
</reference>
<dbReference type="Pfam" id="PF01594">
    <property type="entry name" value="AI-2E_transport"/>
    <property type="match status" value="1"/>
</dbReference>
<accession>A0A931HG44</accession>
<dbReference type="GO" id="GO:0016020">
    <property type="term" value="C:membrane"/>
    <property type="evidence" value="ECO:0007669"/>
    <property type="project" value="UniProtKB-SubCell"/>
</dbReference>
<feature type="transmembrane region" description="Helical" evidence="6">
    <location>
        <begin position="219"/>
        <end position="243"/>
    </location>
</feature>
<dbReference type="PANTHER" id="PTHR21716">
    <property type="entry name" value="TRANSMEMBRANE PROTEIN"/>
    <property type="match status" value="1"/>
</dbReference>
<keyword evidence="5 6" id="KW-0472">Membrane</keyword>
<comment type="subcellular location">
    <subcellularLocation>
        <location evidence="1">Membrane</location>
        <topology evidence="1">Multi-pass membrane protein</topology>
    </subcellularLocation>
</comment>
<feature type="transmembrane region" description="Helical" evidence="6">
    <location>
        <begin position="75"/>
        <end position="96"/>
    </location>
</feature>
<dbReference type="AlphaFoldDB" id="A0A931HG44"/>
<keyword evidence="8" id="KW-1185">Reference proteome</keyword>
<feature type="transmembrane region" description="Helical" evidence="6">
    <location>
        <begin position="22"/>
        <end position="39"/>
    </location>
</feature>
<organism evidence="7 8">
    <name type="scientific">Novosphingobium aureum</name>
    <dbReference type="NCBI Taxonomy" id="2792964"/>
    <lineage>
        <taxon>Bacteria</taxon>
        <taxon>Pseudomonadati</taxon>
        <taxon>Pseudomonadota</taxon>
        <taxon>Alphaproteobacteria</taxon>
        <taxon>Sphingomonadales</taxon>
        <taxon>Sphingomonadaceae</taxon>
        <taxon>Novosphingobium</taxon>
    </lineage>
</organism>
<dbReference type="PANTHER" id="PTHR21716:SF62">
    <property type="entry name" value="TRANSPORT PROTEIN YDBI-RELATED"/>
    <property type="match status" value="1"/>
</dbReference>
<dbReference type="EMBL" id="JADZGI010000004">
    <property type="protein sequence ID" value="MBH0114783.1"/>
    <property type="molecule type" value="Genomic_DNA"/>
</dbReference>
<feature type="transmembrane region" description="Helical" evidence="6">
    <location>
        <begin position="305"/>
        <end position="338"/>
    </location>
</feature>
<protein>
    <submittedName>
        <fullName evidence="7">AI-2E family transporter</fullName>
    </submittedName>
</protein>
<dbReference type="InterPro" id="IPR002549">
    <property type="entry name" value="AI-2E-like"/>
</dbReference>
<proteinExistence type="inferred from homology"/>